<name>A0AAD9KJP2_RIDPI</name>
<comment type="caution">
    <text evidence="1">The sequence shown here is derived from an EMBL/GenBank/DDBJ whole genome shotgun (WGS) entry which is preliminary data.</text>
</comment>
<gene>
    <name evidence="1" type="ORF">NP493_965g01005</name>
</gene>
<evidence type="ECO:0000313" key="2">
    <source>
        <dbReference type="Proteomes" id="UP001209878"/>
    </source>
</evidence>
<sequence>MLTTDCLSPELEQLSYATRKHIQWKWNEDVGEDKYVLVSEALHVGFVACKTLGHSLVTSRLDYGNAVLYGISDRLLHRLEMVQRSAARVVLRIRRGDWPFNNCTGCPQSIASTSFSRARLARLIVFRALYDRTPTYVASLNTPYVPRRALRSADRALLVVPRYNLVQYGRRSFSRAGPTPWNALPEDLRSTECM</sequence>
<dbReference type="AlphaFoldDB" id="A0AAD9KJP2"/>
<keyword evidence="2" id="KW-1185">Reference proteome</keyword>
<dbReference type="EMBL" id="JAODUO010000963">
    <property type="protein sequence ID" value="KAK2172415.1"/>
    <property type="molecule type" value="Genomic_DNA"/>
</dbReference>
<reference evidence="1" key="1">
    <citation type="journal article" date="2023" name="Mol. Biol. Evol.">
        <title>Third-Generation Sequencing Reveals the Adaptive Role of the Epigenome in Three Deep-Sea Polychaetes.</title>
        <authorList>
            <person name="Perez M."/>
            <person name="Aroh O."/>
            <person name="Sun Y."/>
            <person name="Lan Y."/>
            <person name="Juniper S.K."/>
            <person name="Young C.R."/>
            <person name="Angers B."/>
            <person name="Qian P.Y."/>
        </authorList>
    </citation>
    <scope>NUCLEOTIDE SEQUENCE</scope>
    <source>
        <strain evidence="1">R07B-5</strain>
    </source>
</reference>
<evidence type="ECO:0000313" key="1">
    <source>
        <dbReference type="EMBL" id="KAK2172415.1"/>
    </source>
</evidence>
<accession>A0AAD9KJP2</accession>
<dbReference type="Proteomes" id="UP001209878">
    <property type="component" value="Unassembled WGS sequence"/>
</dbReference>
<organism evidence="1 2">
    <name type="scientific">Ridgeia piscesae</name>
    <name type="common">Tubeworm</name>
    <dbReference type="NCBI Taxonomy" id="27915"/>
    <lineage>
        <taxon>Eukaryota</taxon>
        <taxon>Metazoa</taxon>
        <taxon>Spiralia</taxon>
        <taxon>Lophotrochozoa</taxon>
        <taxon>Annelida</taxon>
        <taxon>Polychaeta</taxon>
        <taxon>Sedentaria</taxon>
        <taxon>Canalipalpata</taxon>
        <taxon>Sabellida</taxon>
        <taxon>Siboglinidae</taxon>
        <taxon>Ridgeia</taxon>
    </lineage>
</organism>
<protein>
    <submittedName>
        <fullName evidence="1">Uncharacterized protein</fullName>
    </submittedName>
</protein>
<proteinExistence type="predicted"/>